<dbReference type="SUPFAM" id="SSF56204">
    <property type="entry name" value="Hect, E3 ligase catalytic domain"/>
    <property type="match status" value="1"/>
</dbReference>
<evidence type="ECO:0000259" key="15">
    <source>
        <dbReference type="PROSITE" id="PS50237"/>
    </source>
</evidence>
<dbReference type="Pfam" id="PF06025">
    <property type="entry name" value="DUF913"/>
    <property type="match status" value="1"/>
</dbReference>
<dbReference type="InterPro" id="IPR050409">
    <property type="entry name" value="E3_ubiq-protein_ligase"/>
</dbReference>
<evidence type="ECO:0000256" key="6">
    <source>
        <dbReference type="ARBA" id="ARBA00022679"/>
    </source>
</evidence>
<dbReference type="EC" id="2.3.2.26" evidence="4"/>
<feature type="region of interest" description="Disordered" evidence="14">
    <location>
        <begin position="1932"/>
        <end position="2132"/>
    </location>
</feature>
<dbReference type="GeneID" id="30988708"/>
<name>A0A1E4S6U9_CYBJN</name>
<feature type="compositionally biased region" description="Low complexity" evidence="14">
    <location>
        <begin position="2438"/>
        <end position="2451"/>
    </location>
</feature>
<comment type="pathway">
    <text evidence="3">Protein modification; protein ubiquitination.</text>
</comment>
<dbReference type="STRING" id="983966.A0A1E4S6U9"/>
<keyword evidence="7 12" id="KW-0833">Ubl conjugation pathway</keyword>
<dbReference type="GO" id="GO:0006511">
    <property type="term" value="P:ubiquitin-dependent protein catabolic process"/>
    <property type="evidence" value="ECO:0007669"/>
    <property type="project" value="TreeGrafter"/>
</dbReference>
<feature type="compositionally biased region" description="Acidic residues" evidence="14">
    <location>
        <begin position="2111"/>
        <end position="2124"/>
    </location>
</feature>
<feature type="compositionally biased region" description="Acidic residues" evidence="14">
    <location>
        <begin position="1935"/>
        <end position="1947"/>
    </location>
</feature>
<evidence type="ECO:0000256" key="3">
    <source>
        <dbReference type="ARBA" id="ARBA00004906"/>
    </source>
</evidence>
<evidence type="ECO:0000256" key="2">
    <source>
        <dbReference type="ARBA" id="ARBA00004123"/>
    </source>
</evidence>
<sequence length="3311" mass="374032">MVLTKKEEKKYLKDASEALTQLKEKIMAASDENLIQLLNKSMKWDTSKGTLYHWIPVLNKFDALLEGVINKYGLSEKHCKPQEMNTFDTNLVCAILAFTHMLLENCLHRGIYSSSHRLYDLLNCPSISVCVAVLRCYVVLARKFINQRPKMFIGQRKVSERIYTLGVFLPASSLTANTGSSTTCSLVDYIKEEPQIPKKWKSLNYIYCPEEAPRSHAPQNQIEGSPSIKRVKDLQSPKKKKPSKLASGETIETLHIAEHDVRKLTLQQMFDKGVAKVPPKVWPKFAYTATMAKAFNSNSYENIKLRQDLVVLKSLSIAFLVMVNRELEITSKVFECDPTLLTCLIDLVNLQNNVPTEVRLAAATCLECIASKKTWSTEIMRGLGGSVSHGLLFQILKSMAKQLKIGIPEQVSENYNSVIFHLVLNLASTKTLASSLVSAGLIQHLSEFLTIPTQFKITSAGATHLLQNIVTSSSENIALFKENKGFQKLLSSITSEIEFALHDKMGGPPLLSIVHYTISYPQCYYLIALLRFALGILQKESGDTVRNLFDSSLLNDINKILLNIPVFGLSLLSNAINIVSAILHNEPTSYTILKEAGTIDVVIDNFGDFLRPSKDVVCALPNLIGAVSLNNNGLERLKQVNAIKQFFKIFEIQGIARDMVSSENYEFLVGAIDELARHYPDFKPLILDELCALVEKLADGTLFEFPRPHIYRSELKSFYHSKEEPVVDNEEGSSELDVWENIDEAYTLEFAASVIGSLVELGGFWHTMYQKIAPEVWVKLVVLKNSPFDYVYSNAMYPINGALKYFDDTSRAYGIYSVFDKIVETVDAIDWYCDSSEKQSLFQALENQDDFDKADDLFNGLIAVNNALFGFVDVFCNSDSLSPTRCEQLCKLFGTDGGCNLIDKLGKLLQRVTWEEHALRTSMPPIVSEETVIKEYDDGFPPTRIFDNDANVKLKFDKTSAKFKNACQVRLVGHRIHSSIAIIFNTLLMLANMSTDEQLLDTIRWQIVRIAGKISEFFVSLLCSNHFANADVLLILLYTMHYCFTDSHNDNVLTLPAILFVQKGGLLKEREVLGYFWREVSSLDPTKISEVKELAYVKNTKESITISIILNCLVFFNKLTDFNQLTNVPYPDKFYESNFHGYAIVRVNDFRSNLLVQTKLFGFGVLENILEGDETSDVKELIPEDVFNELIKFSKNIFTASEEKHLQESDGSLFSIDWRRLEHSLAKADYLKDLGVSEADVAKSLAAFKGSLTFLKDDIRSTLPTSPADAVMKNASATPYTDYVPSLAEPQFSNYHTLVELQELRESELGAVLDGILSLVQVHPTASRLVSQFLIGTFLDAPGASIEEFESVILRLVLDYIESFDLSVSDNKGLAGLLNLFSFLILNDTVFFSCHSILEEFSDFVIDQLKPEYVNADWFDDAVLSMVKIISGTQLPSPVKLGPERPFIGIFKEPPIAFKLEKAAGDRLFDIAVSVSDISSTDSALALCRLLTIYAGDPRYANKVSQSGVVEKILKAISYPKLKEPQKPYILQTAFMYLVRRCYETTDIITDMAIREIKTQYTNKSRKELKSKSRELSSVLKDCYGVIMRNPDIFVEEISKRVRFVDFTESSMKSFSTEMIDVADEDVDMVDVDKDVKSETCTGLKSPVGIVNLILTELMSAVRNNWLIEPPKSEKEIEEEKKKQLDRKELDLIKEPKSDVSKNEHCEHIIFLLKVLTELLASYKQSKLEFLTFSKKNLFQEPSVEEPKPRSTSLNFLLHQLILSGKAELPDEELARKAVVGELAVSVIIAFVSTVSGRHVKADPKDVDPDLTFMRKFTVDTIHKVLKESVTTAPGIRTMCARVTSLCLALRSLLSPQEEPYLDPNVIEFDAFHIASVVIDSGLPATLTSILSDIDLNFGDYIFPLESAVNVLSFLGQIKANNQELFRATHPTNGLEEEEVEDDDNDFKEETPDLFQNSTLGMYDVEDIDSEDDFSNDELSFGDEDEDIEEDEDMDDDIGQDIEIVYSEDEDDGMISTDDGETVSLDSDHSSFSDLGSDEENAGSNSSDQYVGYDIAPELAGGSEFDSESESEEYSDASLDIGSDAEDDIEAADDDGWYTTDDHDHDHVFEFDDDDDAESSDEEAGSGHWIVRSGEHGDILDFEDEGDVLGYDDEEEDISDGSELMDTEAVEVPQTLRRVLHGGSRRYFERERQRHGRILTSNIAGNDFIELINNGNIHARRGSSRLNQFYDYFVNILTQRNGNQMPSSHNRAKEEFKILSTKERWTELSLILGSKTDALRIYGHIFKNIYEPSREIYNENQKAEDMKHQKEEEEQKRQAEEEAQRRAEQAQLEANTSNNDEEHEEPHQLDPIWVTVGGRQVDISGTDIDPEFFEALPDDMREDVLTQHIRERRAEASTTGDTGHTREIDEDFLEALPEHIRTEILTQEALSSRLRAVEQSQTVQQEETNVTSDEESKKDKKAKQKVFFTPLLDKYGVASLIRFVFIPQSFPARKSLYMLLGQLCLNKQTRSEVLGLLIAILQDGISSQEALQNVYRQICTRVRPSPTASQGPVSTPSKLGTPRTPSQSVVPKDMQSLGHFPNRASPFVIACQVLEALQFLLESDPQLRYYFITEHDPVLLYKKAGSIKKSHLSGKSSKYPINFLLNLLDIPLVKQKSVLMDGLSRLVQITTRPLASMKKAKEAAEDPSKIELPIITSTSLRNFVTILVSDDCSSRTFQQTLSAMQNLLVLNAHNVFSNELSKLSMKLASSLNKDLEVLVGDLKKLDEEASDFDSQIMQKFTSSSSDQSKLLRVLTALDYLFGREKKDGGDKVMENKELTKLYTNLKLGSLWVSLSDSLDIFEANKSITHVATALLPLIESLMVVCKHSEVKDVQAKDVFNYENSKDFANENIENLFFSFTNEHKKILNQMVRSNPKLMSGPFTMLVKNPKILEFDNKKNYFDRKLHDTETERKTMSISVRRKEVFLDSYRALFFKSKDEFRNAKLEINFKGEAGVDAGGVTREWYQVLSRQMFNPDYALFLPIASDKTTFHPNRTSWVNPEHLSFFKFVGRIIGKAIYDGCFLDCHFTRDVYKSILGCKVSLKDVETIDLNIYKSLTWMLENDITDVIIETFSIEADDYGEKKIIDLIPDGRNIAVTEENKQQYVKKVVEFRVQKSVEEQVENFLQGFYEIIPKTLISIFDEQELELLISGLPDIDVDDWKNNTTYVNYTASSREISYFWRAVRSFDTEERAKLLQFATGTSKVPLNGFKELEGANGATKFNIHKDFGSTDRLPSSHTCFNQIDLPAYDSYEKLRKALLLAINEGHEGFGL</sequence>
<accession>A0A1E4S6U9</accession>
<dbReference type="InterPro" id="IPR000569">
    <property type="entry name" value="HECT_dom"/>
</dbReference>
<feature type="region of interest" description="Disordered" evidence="14">
    <location>
        <begin position="2438"/>
        <end position="2459"/>
    </location>
</feature>
<dbReference type="Proteomes" id="UP000094389">
    <property type="component" value="Unassembled WGS sequence"/>
</dbReference>
<dbReference type="Pfam" id="PF14377">
    <property type="entry name" value="UBM"/>
    <property type="match status" value="2"/>
</dbReference>
<evidence type="ECO:0000256" key="11">
    <source>
        <dbReference type="ARBA" id="ARBA00076267"/>
    </source>
</evidence>
<feature type="compositionally biased region" description="Basic and acidic residues" evidence="14">
    <location>
        <begin position="2100"/>
        <end position="2110"/>
    </location>
</feature>
<protein>
    <recommendedName>
        <fullName evidence="4">HECT-type E3 ubiquitin transferase</fullName>
        <ecNumber evidence="4">2.3.2.26</ecNumber>
    </recommendedName>
    <alternativeName>
        <fullName evidence="11">HECT-type E3 ubiquitin transferase TOM1</fullName>
    </alternativeName>
</protein>
<dbReference type="GO" id="GO:0005737">
    <property type="term" value="C:cytoplasm"/>
    <property type="evidence" value="ECO:0007669"/>
    <property type="project" value="TreeGrafter"/>
</dbReference>
<dbReference type="RefSeq" id="XP_020072293.1">
    <property type="nucleotide sequence ID" value="XM_020214312.1"/>
</dbReference>
<proteinExistence type="inferred from homology"/>
<dbReference type="GO" id="GO:0061630">
    <property type="term" value="F:ubiquitin protein ligase activity"/>
    <property type="evidence" value="ECO:0007669"/>
    <property type="project" value="UniProtKB-EC"/>
</dbReference>
<keyword evidence="8" id="KW-0509">mRNA transport</keyword>
<comment type="similarity">
    <text evidence="10">Belongs to the UPL family. TOM1/PTR1 subfamily.</text>
</comment>
<dbReference type="Gene3D" id="1.25.10.10">
    <property type="entry name" value="Leucine-rich Repeat Variant"/>
    <property type="match status" value="1"/>
</dbReference>
<evidence type="ECO:0000256" key="9">
    <source>
        <dbReference type="ARBA" id="ARBA00023242"/>
    </source>
</evidence>
<dbReference type="FunFam" id="3.90.1750.10:FF:000003">
    <property type="entry name" value="E3 ubiquitin-protein ligase UPL1"/>
    <property type="match status" value="1"/>
</dbReference>
<dbReference type="OMA" id="DCHFSRE"/>
<evidence type="ECO:0000256" key="12">
    <source>
        <dbReference type="PROSITE-ProRule" id="PRU00104"/>
    </source>
</evidence>
<dbReference type="PANTHER" id="PTHR11254:SF67">
    <property type="entry name" value="E3 UBIQUITIN-PROTEIN LIGASE HUWE1"/>
    <property type="match status" value="1"/>
</dbReference>
<feature type="domain" description="HECT" evidence="15">
    <location>
        <begin position="2976"/>
        <end position="3311"/>
    </location>
</feature>
<dbReference type="Gene3D" id="3.90.1750.10">
    <property type="entry name" value="Hect, E3 ligase catalytic domains"/>
    <property type="match status" value="1"/>
</dbReference>
<dbReference type="InterPro" id="IPR011989">
    <property type="entry name" value="ARM-like"/>
</dbReference>
<dbReference type="Gene3D" id="3.30.2160.10">
    <property type="entry name" value="Hect, E3 ligase catalytic domain"/>
    <property type="match status" value="1"/>
</dbReference>
<organism evidence="16 17">
    <name type="scientific">Cyberlindnera jadinii (strain ATCC 18201 / CBS 1600 / BCRC 20928 / JCM 3617 / NBRC 0987 / NRRL Y-1542)</name>
    <name type="common">Torula yeast</name>
    <name type="synonym">Candida utilis</name>
    <dbReference type="NCBI Taxonomy" id="983966"/>
    <lineage>
        <taxon>Eukaryota</taxon>
        <taxon>Fungi</taxon>
        <taxon>Dikarya</taxon>
        <taxon>Ascomycota</taxon>
        <taxon>Saccharomycotina</taxon>
        <taxon>Saccharomycetes</taxon>
        <taxon>Phaffomycetales</taxon>
        <taxon>Phaffomycetaceae</taxon>
        <taxon>Cyberlindnera</taxon>
    </lineage>
</organism>
<dbReference type="EMBL" id="KV453926">
    <property type="protein sequence ID" value="ODV75254.1"/>
    <property type="molecule type" value="Genomic_DNA"/>
</dbReference>
<keyword evidence="9" id="KW-0539">Nucleus</keyword>
<evidence type="ECO:0000256" key="1">
    <source>
        <dbReference type="ARBA" id="ARBA00000885"/>
    </source>
</evidence>
<evidence type="ECO:0000256" key="4">
    <source>
        <dbReference type="ARBA" id="ARBA00012485"/>
    </source>
</evidence>
<feature type="region of interest" description="Disordered" evidence="14">
    <location>
        <begin position="215"/>
        <end position="247"/>
    </location>
</feature>
<gene>
    <name evidence="16" type="ORF">CYBJADRAFT_166009</name>
</gene>
<dbReference type="Pfam" id="PF06012">
    <property type="entry name" value="DUF908"/>
    <property type="match status" value="1"/>
</dbReference>
<dbReference type="GO" id="GO:0005634">
    <property type="term" value="C:nucleus"/>
    <property type="evidence" value="ECO:0007669"/>
    <property type="project" value="UniProtKB-SubCell"/>
</dbReference>
<evidence type="ECO:0000256" key="5">
    <source>
        <dbReference type="ARBA" id="ARBA00022448"/>
    </source>
</evidence>
<dbReference type="Gene3D" id="3.30.2410.10">
    <property type="entry name" value="Hect, E3 ligase catalytic domain"/>
    <property type="match status" value="1"/>
</dbReference>
<dbReference type="PANTHER" id="PTHR11254">
    <property type="entry name" value="HECT DOMAIN UBIQUITIN-PROTEIN LIGASE"/>
    <property type="match status" value="1"/>
</dbReference>
<feature type="compositionally biased region" description="Acidic residues" evidence="14">
    <location>
        <begin position="2065"/>
        <end position="2075"/>
    </location>
</feature>
<keyword evidence="6" id="KW-0808">Transferase</keyword>
<dbReference type="UniPathway" id="UPA00143"/>
<evidence type="ECO:0000256" key="7">
    <source>
        <dbReference type="ARBA" id="ARBA00022786"/>
    </source>
</evidence>
<evidence type="ECO:0000313" key="16">
    <source>
        <dbReference type="EMBL" id="ODV75254.1"/>
    </source>
</evidence>
<evidence type="ECO:0000256" key="13">
    <source>
        <dbReference type="SAM" id="Coils"/>
    </source>
</evidence>
<feature type="region of interest" description="Disordered" evidence="14">
    <location>
        <begin position="2302"/>
        <end position="2348"/>
    </location>
</feature>
<evidence type="ECO:0000256" key="8">
    <source>
        <dbReference type="ARBA" id="ARBA00022816"/>
    </source>
</evidence>
<dbReference type="InterPro" id="IPR016024">
    <property type="entry name" value="ARM-type_fold"/>
</dbReference>
<dbReference type="OrthoDB" id="8068875at2759"/>
<feature type="coiled-coil region" evidence="13">
    <location>
        <begin position="5"/>
        <end position="32"/>
    </location>
</feature>
<keyword evidence="17" id="KW-1185">Reference proteome</keyword>
<dbReference type="CDD" id="cd00078">
    <property type="entry name" value="HECTc"/>
    <property type="match status" value="1"/>
</dbReference>
<dbReference type="SMART" id="SM00119">
    <property type="entry name" value="HECTc"/>
    <property type="match status" value="1"/>
</dbReference>
<dbReference type="InterPro" id="IPR010314">
    <property type="entry name" value="E3_Ub_ligase_DUF913"/>
</dbReference>
<dbReference type="PROSITE" id="PS50237">
    <property type="entry name" value="HECT"/>
    <property type="match status" value="1"/>
</dbReference>
<feature type="compositionally biased region" description="Acidic residues" evidence="14">
    <location>
        <begin position="1964"/>
        <end position="2021"/>
    </location>
</feature>
<dbReference type="InterPro" id="IPR035983">
    <property type="entry name" value="Hect_E3_ubiquitin_ligase"/>
</dbReference>
<comment type="catalytic activity">
    <reaction evidence="1">
        <text>S-ubiquitinyl-[E2 ubiquitin-conjugating enzyme]-L-cysteine + [acceptor protein]-L-lysine = [E2 ubiquitin-conjugating enzyme]-L-cysteine + N(6)-ubiquitinyl-[acceptor protein]-L-lysine.</text>
        <dbReference type="EC" id="2.3.2.26"/>
    </reaction>
</comment>
<evidence type="ECO:0000256" key="10">
    <source>
        <dbReference type="ARBA" id="ARBA00034494"/>
    </source>
</evidence>
<dbReference type="InterPro" id="IPR010309">
    <property type="entry name" value="E3_Ub_ligase_DUF908"/>
</dbReference>
<keyword evidence="13" id="KW-0175">Coiled coil</keyword>
<evidence type="ECO:0000256" key="14">
    <source>
        <dbReference type="SAM" id="MobiDB-lite"/>
    </source>
</evidence>
<feature type="active site" description="Glycyl thioester intermediate" evidence="12">
    <location>
        <position position="3279"/>
    </location>
</feature>
<evidence type="ECO:0000313" key="17">
    <source>
        <dbReference type="Proteomes" id="UP000094389"/>
    </source>
</evidence>
<dbReference type="GO" id="GO:0051028">
    <property type="term" value="P:mRNA transport"/>
    <property type="evidence" value="ECO:0007669"/>
    <property type="project" value="UniProtKB-KW"/>
</dbReference>
<dbReference type="InterPro" id="IPR025527">
    <property type="entry name" value="HUWE1/Rev1_UBM"/>
</dbReference>
<feature type="region of interest" description="Disordered" evidence="14">
    <location>
        <begin position="2544"/>
        <end position="2571"/>
    </location>
</feature>
<dbReference type="SUPFAM" id="SSF48371">
    <property type="entry name" value="ARM repeat"/>
    <property type="match status" value="1"/>
</dbReference>
<comment type="subcellular location">
    <subcellularLocation>
        <location evidence="2">Nucleus</location>
    </subcellularLocation>
</comment>
<dbReference type="Pfam" id="PF00632">
    <property type="entry name" value="HECT"/>
    <property type="match status" value="1"/>
</dbReference>
<keyword evidence="5" id="KW-0813">Transport</keyword>
<reference evidence="16 17" key="1">
    <citation type="journal article" date="2016" name="Proc. Natl. Acad. Sci. U.S.A.">
        <title>Comparative genomics of biotechnologically important yeasts.</title>
        <authorList>
            <person name="Riley R."/>
            <person name="Haridas S."/>
            <person name="Wolfe K.H."/>
            <person name="Lopes M.R."/>
            <person name="Hittinger C.T."/>
            <person name="Goeker M."/>
            <person name="Salamov A.A."/>
            <person name="Wisecaver J.H."/>
            <person name="Long T.M."/>
            <person name="Calvey C.H."/>
            <person name="Aerts A.L."/>
            <person name="Barry K.W."/>
            <person name="Choi C."/>
            <person name="Clum A."/>
            <person name="Coughlan A.Y."/>
            <person name="Deshpande S."/>
            <person name="Douglass A.P."/>
            <person name="Hanson S.J."/>
            <person name="Klenk H.-P."/>
            <person name="LaButti K.M."/>
            <person name="Lapidus A."/>
            <person name="Lindquist E.A."/>
            <person name="Lipzen A.M."/>
            <person name="Meier-Kolthoff J.P."/>
            <person name="Ohm R.A."/>
            <person name="Otillar R.P."/>
            <person name="Pangilinan J.L."/>
            <person name="Peng Y."/>
            <person name="Rokas A."/>
            <person name="Rosa C.A."/>
            <person name="Scheuner C."/>
            <person name="Sibirny A.A."/>
            <person name="Slot J.C."/>
            <person name="Stielow J.B."/>
            <person name="Sun H."/>
            <person name="Kurtzman C.P."/>
            <person name="Blackwell M."/>
            <person name="Grigoriev I.V."/>
            <person name="Jeffries T.W."/>
        </authorList>
    </citation>
    <scope>NUCLEOTIDE SEQUENCE [LARGE SCALE GENOMIC DNA]</scope>
    <source>
        <strain evidence="17">ATCC 18201 / CBS 1600 / BCRC 20928 / JCM 3617 / NBRC 0987 / NRRL Y-1542</strain>
    </source>
</reference>
<dbReference type="FunFam" id="3.30.2410.10:FF:000004">
    <property type="entry name" value="E3 ubiquitin-protein ligase HUWE1, variant"/>
    <property type="match status" value="1"/>
</dbReference>
<feature type="compositionally biased region" description="Basic and acidic residues" evidence="14">
    <location>
        <begin position="2302"/>
        <end position="2328"/>
    </location>
</feature>
<dbReference type="FunFam" id="3.30.2160.10:FF:000001">
    <property type="entry name" value="E3 ubiquitin-protein ligase NEDD4-like"/>
    <property type="match status" value="1"/>
</dbReference>
<dbReference type="GO" id="GO:0000209">
    <property type="term" value="P:protein polyubiquitination"/>
    <property type="evidence" value="ECO:0007669"/>
    <property type="project" value="TreeGrafter"/>
</dbReference>
<feature type="compositionally biased region" description="Polar residues" evidence="14">
    <location>
        <begin position="2546"/>
        <end position="2569"/>
    </location>
</feature>
<feature type="non-terminal residue" evidence="16">
    <location>
        <position position="3311"/>
    </location>
</feature>
<feature type="compositionally biased region" description="Acidic residues" evidence="14">
    <location>
        <begin position="2083"/>
        <end position="2096"/>
    </location>
</feature>